<proteinExistence type="predicted"/>
<dbReference type="EMBL" id="CP080590">
    <property type="protein sequence ID" value="QYO77747.1"/>
    <property type="molecule type" value="Genomic_DNA"/>
</dbReference>
<protein>
    <submittedName>
        <fullName evidence="1">Uncharacterized protein</fullName>
    </submittedName>
</protein>
<name>A0ABX8WJQ3_9HYPH</name>
<keyword evidence="2" id="KW-1185">Reference proteome</keyword>
<organism evidence="1 2">
    <name type="scientific">Devosia salina</name>
    <dbReference type="NCBI Taxonomy" id="2860336"/>
    <lineage>
        <taxon>Bacteria</taxon>
        <taxon>Pseudomonadati</taxon>
        <taxon>Pseudomonadota</taxon>
        <taxon>Alphaproteobacteria</taxon>
        <taxon>Hyphomicrobiales</taxon>
        <taxon>Devosiaceae</taxon>
        <taxon>Devosia</taxon>
    </lineage>
</organism>
<dbReference type="RefSeq" id="WP_220306201.1">
    <property type="nucleotide sequence ID" value="NZ_CP080590.1"/>
</dbReference>
<evidence type="ECO:0000313" key="2">
    <source>
        <dbReference type="Proteomes" id="UP000825799"/>
    </source>
</evidence>
<gene>
    <name evidence="1" type="ORF">K1X15_04035</name>
</gene>
<reference evidence="1 2" key="1">
    <citation type="submission" date="2021-08" db="EMBL/GenBank/DDBJ databases">
        <title>Devosia salina sp. nov., isolated from the South China Sea sediment.</title>
        <authorList>
            <person name="Zhou Z."/>
        </authorList>
    </citation>
    <scope>NUCLEOTIDE SEQUENCE [LARGE SCALE GENOMIC DNA]</scope>
    <source>
        <strain evidence="1 2">SCS-3</strain>
    </source>
</reference>
<dbReference type="Proteomes" id="UP000825799">
    <property type="component" value="Chromosome"/>
</dbReference>
<accession>A0ABX8WJQ3</accession>
<sequence length="275" mass="28430">MMKANLPPYAGPSIARLGFIGVFQPKKSGKTSVSTLVANQARDLGLNAAVFQHDRHDRLTPYGAVTRIELARAQDIIGGDTSADLKAHEALAAAMEALPNQPSGLVILDSSGPAASLMAPVLELARFDGFLTRHGLSGLLLVPARPILDVAEGALAMARDLRQAMPGHIVMPVVIASRIELAGLGDNHPLWSVVAEASQGVIHLPALGPTIAAGLERVLHPLSEIADPGSEDALSLIRDHTGYGRIEAGAVAAGAASLITAFDRGLAPLGFTPGA</sequence>
<evidence type="ECO:0000313" key="1">
    <source>
        <dbReference type="EMBL" id="QYO77747.1"/>
    </source>
</evidence>